<protein>
    <recommendedName>
        <fullName evidence="3">Thioredoxin</fullName>
    </recommendedName>
</protein>
<evidence type="ECO:0008006" key="3">
    <source>
        <dbReference type="Google" id="ProtNLM"/>
    </source>
</evidence>
<dbReference type="RefSeq" id="YP_010053215.1">
    <property type="nucleotide sequence ID" value="NC_054638.1"/>
</dbReference>
<sequence length="61" mass="7201">MDFMDKVLANYDRRKHAEGLSTACGKCLSRQVQLVSWLTDDVKFKCRKCGHCWVVHSKWER</sequence>
<name>A0A5J6T9W2_9CAUD</name>
<evidence type="ECO:0000313" key="1">
    <source>
        <dbReference type="EMBL" id="QFG07746.1"/>
    </source>
</evidence>
<proteinExistence type="predicted"/>
<dbReference type="Proteomes" id="UP000326742">
    <property type="component" value="Segment"/>
</dbReference>
<evidence type="ECO:0000313" key="2">
    <source>
        <dbReference type="Proteomes" id="UP000326742"/>
    </source>
</evidence>
<dbReference type="EMBL" id="MK947460">
    <property type="protein sequence ID" value="QFG07746.1"/>
    <property type="molecule type" value="Genomic_DNA"/>
</dbReference>
<organism evidence="1 2">
    <name type="scientific">Salmonella phage vB_SenS_SB28</name>
    <dbReference type="NCBI Taxonomy" id="2591136"/>
    <lineage>
        <taxon>Viruses</taxon>
        <taxon>Duplodnaviria</taxon>
        <taxon>Heunggongvirae</taxon>
        <taxon>Uroviricota</taxon>
        <taxon>Caudoviricetes</taxon>
        <taxon>Macdonaldcampvirus</taxon>
        <taxon>Macdonaldcampvirus SB28</taxon>
    </lineage>
</organism>
<dbReference type="KEGG" id="vg:64468872"/>
<reference evidence="1 2" key="1">
    <citation type="submission" date="2019-05" db="EMBL/GenBank/DDBJ databases">
        <title>Whole genome sequence analysis of broad host range Salmonella enterica bacteriophages.</title>
        <authorList>
            <person name="Bhandare S.G."/>
            <person name="Colavecchio A."/>
            <person name="Emond-Rheault J.-G."/>
            <person name="Hamel J."/>
            <person name="Kukavica-Ibrulj I."/>
            <person name="Boyle B."/>
            <person name="Levesque R.C."/>
            <person name="Goodridge L."/>
        </authorList>
    </citation>
    <scope>NUCLEOTIDE SEQUENCE [LARGE SCALE GENOMIC DNA]</scope>
</reference>
<keyword evidence="2" id="KW-1185">Reference proteome</keyword>
<dbReference type="GeneID" id="64468872"/>
<accession>A0A5J6T9W2</accession>